<feature type="transmembrane region" description="Helical" evidence="7">
    <location>
        <begin position="133"/>
        <end position="156"/>
    </location>
</feature>
<evidence type="ECO:0000313" key="8">
    <source>
        <dbReference type="EMBL" id="MFC7338950.1"/>
    </source>
</evidence>
<protein>
    <submittedName>
        <fullName evidence="8">MATE family efflux transporter</fullName>
    </submittedName>
</protein>
<dbReference type="InterPro" id="IPR052031">
    <property type="entry name" value="Membrane_Transporter-Flippase"/>
</dbReference>
<feature type="transmembrane region" description="Helical" evidence="7">
    <location>
        <begin position="194"/>
        <end position="214"/>
    </location>
</feature>
<evidence type="ECO:0000313" key="9">
    <source>
        <dbReference type="Proteomes" id="UP001596472"/>
    </source>
</evidence>
<dbReference type="InterPro" id="IPR048279">
    <property type="entry name" value="MdtK-like"/>
</dbReference>
<accession>A0ABW2LBG9</accession>
<evidence type="ECO:0000256" key="6">
    <source>
        <dbReference type="ARBA" id="ARBA00023136"/>
    </source>
</evidence>
<evidence type="ECO:0000256" key="4">
    <source>
        <dbReference type="ARBA" id="ARBA00022692"/>
    </source>
</evidence>
<evidence type="ECO:0000256" key="3">
    <source>
        <dbReference type="ARBA" id="ARBA00022475"/>
    </source>
</evidence>
<feature type="transmembrane region" description="Helical" evidence="7">
    <location>
        <begin position="92"/>
        <end position="113"/>
    </location>
</feature>
<feature type="transmembrane region" description="Helical" evidence="7">
    <location>
        <begin position="286"/>
        <end position="303"/>
    </location>
</feature>
<dbReference type="Proteomes" id="UP001596472">
    <property type="component" value="Unassembled WGS sequence"/>
</dbReference>
<feature type="transmembrane region" description="Helical" evidence="7">
    <location>
        <begin position="248"/>
        <end position="266"/>
    </location>
</feature>
<feature type="transmembrane region" description="Helical" evidence="7">
    <location>
        <begin position="168"/>
        <end position="188"/>
    </location>
</feature>
<gene>
    <name evidence="8" type="ORF">ACFQY0_17265</name>
</gene>
<sequence length="450" mass="49115">MKPALSLTTDPIPKLIWQIALPMSIGMFFNTMFNVVDTFCAGWLGTEALAALSLSFPVFFFVYAFGSGISQGTTALLSNSLGGGNAADARRVFAQALLFVTIAGIALSIIGWLTAPWLFEQLGAEGKYLGTTLAYMNVILAGGVFVLLPMVINSALSAEGNTLPYRNFLIAGFFANLLLNPLFILGWMGLPRMGVGGIALATVIVQIGGGIYLWSHAMKSEIHRGLKFRDLKPEFTILRQIAGQAIPASLNMLTIAIGVIVITWFVKHFGQEAVAAIGIATRIEQIVLMPSIGLNFAVLSIVGQNYGAGHHHRVRDAWITNVKYGALMMVAGGLIIMLTREFAMRVFTDDPIVIAHGRDYLLSASITLAAYPILFITVFALQGLKRPIYGLWIGLYRQLIAPIIVFHTLTFTLAWGLWGIWWGVCLVTWSAAIFSFIWGWRKIGTKPLQK</sequence>
<reference evidence="9" key="1">
    <citation type="journal article" date="2019" name="Int. J. Syst. Evol. Microbiol.">
        <title>The Global Catalogue of Microorganisms (GCM) 10K type strain sequencing project: providing services to taxonomists for standard genome sequencing and annotation.</title>
        <authorList>
            <consortium name="The Broad Institute Genomics Platform"/>
            <consortium name="The Broad Institute Genome Sequencing Center for Infectious Disease"/>
            <person name="Wu L."/>
            <person name="Ma J."/>
        </authorList>
    </citation>
    <scope>NUCLEOTIDE SEQUENCE [LARGE SCALE GENOMIC DNA]</scope>
    <source>
        <strain evidence="9">CGMCC 4.1467</strain>
    </source>
</reference>
<comment type="subcellular location">
    <subcellularLocation>
        <location evidence="1">Cell membrane</location>
        <topology evidence="1">Multi-pass membrane protein</topology>
    </subcellularLocation>
</comment>
<keyword evidence="9" id="KW-1185">Reference proteome</keyword>
<dbReference type="CDD" id="cd13145">
    <property type="entry name" value="MATE_like_5"/>
    <property type="match status" value="1"/>
</dbReference>
<evidence type="ECO:0000256" key="2">
    <source>
        <dbReference type="ARBA" id="ARBA00022448"/>
    </source>
</evidence>
<dbReference type="RefSeq" id="WP_379714959.1">
    <property type="nucleotide sequence ID" value="NZ_JBHTBS010000011.1"/>
</dbReference>
<dbReference type="NCBIfam" id="TIGR00797">
    <property type="entry name" value="matE"/>
    <property type="match status" value="1"/>
</dbReference>
<dbReference type="PIRSF" id="PIRSF006603">
    <property type="entry name" value="DinF"/>
    <property type="match status" value="1"/>
</dbReference>
<evidence type="ECO:0000256" key="7">
    <source>
        <dbReference type="SAM" id="Phobius"/>
    </source>
</evidence>
<keyword evidence="5 7" id="KW-1133">Transmembrane helix</keyword>
<name>A0ABW2LBG9_9BACT</name>
<keyword evidence="2" id="KW-0813">Transport</keyword>
<keyword evidence="4 7" id="KW-0812">Transmembrane</keyword>
<dbReference type="PANTHER" id="PTHR43549:SF3">
    <property type="entry name" value="MULTIDRUG RESISTANCE PROTEIN YPNP-RELATED"/>
    <property type="match status" value="1"/>
</dbReference>
<keyword evidence="3" id="KW-1003">Cell membrane</keyword>
<feature type="transmembrane region" description="Helical" evidence="7">
    <location>
        <begin position="360"/>
        <end position="381"/>
    </location>
</feature>
<organism evidence="8 9">
    <name type="scientific">Haloferula chungangensis</name>
    <dbReference type="NCBI Taxonomy" id="1048331"/>
    <lineage>
        <taxon>Bacteria</taxon>
        <taxon>Pseudomonadati</taxon>
        <taxon>Verrucomicrobiota</taxon>
        <taxon>Verrucomicrobiia</taxon>
        <taxon>Verrucomicrobiales</taxon>
        <taxon>Verrucomicrobiaceae</taxon>
        <taxon>Haloferula</taxon>
    </lineage>
</organism>
<keyword evidence="6 7" id="KW-0472">Membrane</keyword>
<dbReference type="InterPro" id="IPR002528">
    <property type="entry name" value="MATE_fam"/>
</dbReference>
<evidence type="ECO:0000256" key="5">
    <source>
        <dbReference type="ARBA" id="ARBA00022989"/>
    </source>
</evidence>
<feature type="transmembrane region" description="Helical" evidence="7">
    <location>
        <begin position="324"/>
        <end position="340"/>
    </location>
</feature>
<feature type="transmembrane region" description="Helical" evidence="7">
    <location>
        <begin position="48"/>
        <end position="71"/>
    </location>
</feature>
<dbReference type="EMBL" id="JBHTBS010000011">
    <property type="protein sequence ID" value="MFC7338950.1"/>
    <property type="molecule type" value="Genomic_DNA"/>
</dbReference>
<dbReference type="PANTHER" id="PTHR43549">
    <property type="entry name" value="MULTIDRUG RESISTANCE PROTEIN YPNP-RELATED"/>
    <property type="match status" value="1"/>
</dbReference>
<feature type="transmembrane region" description="Helical" evidence="7">
    <location>
        <begin position="393"/>
        <end position="414"/>
    </location>
</feature>
<proteinExistence type="predicted"/>
<feature type="transmembrane region" description="Helical" evidence="7">
    <location>
        <begin position="420"/>
        <end position="440"/>
    </location>
</feature>
<evidence type="ECO:0000256" key="1">
    <source>
        <dbReference type="ARBA" id="ARBA00004651"/>
    </source>
</evidence>
<comment type="caution">
    <text evidence="8">The sequence shown here is derived from an EMBL/GenBank/DDBJ whole genome shotgun (WGS) entry which is preliminary data.</text>
</comment>
<dbReference type="Pfam" id="PF01554">
    <property type="entry name" value="MatE"/>
    <property type="match status" value="2"/>
</dbReference>